<name>A0A9X0DM57_9HELO</name>
<protein>
    <submittedName>
        <fullName evidence="1">Uncharacterized protein</fullName>
    </submittedName>
</protein>
<accession>A0A9X0DM57</accession>
<comment type="caution">
    <text evidence="1">The sequence shown here is derived from an EMBL/GenBank/DDBJ whole genome shotgun (WGS) entry which is preliminary data.</text>
</comment>
<reference evidence="1" key="1">
    <citation type="submission" date="2022-11" db="EMBL/GenBank/DDBJ databases">
        <title>Genome Resource of Sclerotinia nivalis Strain SnTB1, a Plant Pathogen Isolated from American Ginseng.</title>
        <authorList>
            <person name="Fan S."/>
        </authorList>
    </citation>
    <scope>NUCLEOTIDE SEQUENCE</scope>
    <source>
        <strain evidence="1">SnTB1</strain>
    </source>
</reference>
<sequence length="58" mass="6452">MCLGVASVVAQYLYVIQSRKTPAEVGMETKGELEAQVGRKAPETFAKQVRLFIGKEFF</sequence>
<dbReference type="EMBL" id="JAPEIS010000002">
    <property type="protein sequence ID" value="KAJ8068716.1"/>
    <property type="molecule type" value="Genomic_DNA"/>
</dbReference>
<evidence type="ECO:0000313" key="1">
    <source>
        <dbReference type="EMBL" id="KAJ8068716.1"/>
    </source>
</evidence>
<dbReference type="AlphaFoldDB" id="A0A9X0DM57"/>
<gene>
    <name evidence="1" type="ORF">OCU04_002415</name>
</gene>
<keyword evidence="2" id="KW-1185">Reference proteome</keyword>
<dbReference type="Proteomes" id="UP001152300">
    <property type="component" value="Unassembled WGS sequence"/>
</dbReference>
<proteinExistence type="predicted"/>
<evidence type="ECO:0000313" key="2">
    <source>
        <dbReference type="Proteomes" id="UP001152300"/>
    </source>
</evidence>
<organism evidence="1 2">
    <name type="scientific">Sclerotinia nivalis</name>
    <dbReference type="NCBI Taxonomy" id="352851"/>
    <lineage>
        <taxon>Eukaryota</taxon>
        <taxon>Fungi</taxon>
        <taxon>Dikarya</taxon>
        <taxon>Ascomycota</taxon>
        <taxon>Pezizomycotina</taxon>
        <taxon>Leotiomycetes</taxon>
        <taxon>Helotiales</taxon>
        <taxon>Sclerotiniaceae</taxon>
        <taxon>Sclerotinia</taxon>
    </lineage>
</organism>